<evidence type="ECO:0000256" key="4">
    <source>
        <dbReference type="ARBA" id="ARBA00022737"/>
    </source>
</evidence>
<proteinExistence type="inferred from homology"/>
<dbReference type="PANTHER" id="PTHR14738:SF29">
    <property type="entry name" value="ZINC FINGER CCCH DOMAIN-CONTAINING PROTEIN 14"/>
    <property type="match status" value="1"/>
</dbReference>
<keyword evidence="7" id="KW-0539">Nucleus</keyword>
<dbReference type="GO" id="GO:0005737">
    <property type="term" value="C:cytoplasm"/>
    <property type="evidence" value="ECO:0007669"/>
    <property type="project" value="TreeGrafter"/>
</dbReference>
<evidence type="ECO:0000256" key="3">
    <source>
        <dbReference type="ARBA" id="ARBA00022723"/>
    </source>
</evidence>
<dbReference type="GeneID" id="89953220"/>
<dbReference type="Gene3D" id="1.10.340.40">
    <property type="entry name" value="Nuclear abundant poly(A) RNA-bind protein 2, N-terminal domain"/>
    <property type="match status" value="1"/>
</dbReference>
<keyword evidence="3 8" id="KW-0479">Metal-binding</keyword>
<feature type="zinc finger region" description="C3H1-type" evidence="8">
    <location>
        <begin position="219"/>
        <end position="244"/>
    </location>
</feature>
<dbReference type="PROSITE" id="PS50103">
    <property type="entry name" value="ZF_C3H1"/>
    <property type="match status" value="1"/>
</dbReference>
<gene>
    <name evidence="11" type="ORF">ATC70_009534</name>
</gene>
<feature type="compositionally biased region" description="Polar residues" evidence="9">
    <location>
        <begin position="100"/>
        <end position="111"/>
    </location>
</feature>
<organism evidence="11 12">
    <name type="scientific">Mucor velutinosus</name>
    <dbReference type="NCBI Taxonomy" id="708070"/>
    <lineage>
        <taxon>Eukaryota</taxon>
        <taxon>Fungi</taxon>
        <taxon>Fungi incertae sedis</taxon>
        <taxon>Mucoromycota</taxon>
        <taxon>Mucoromycotina</taxon>
        <taxon>Mucoromycetes</taxon>
        <taxon>Mucorales</taxon>
        <taxon>Mucorineae</taxon>
        <taxon>Mucoraceae</taxon>
        <taxon>Mucor</taxon>
    </lineage>
</organism>
<dbReference type="SMART" id="SM00356">
    <property type="entry name" value="ZnF_C3H1"/>
    <property type="match status" value="4"/>
</dbReference>
<evidence type="ECO:0000313" key="11">
    <source>
        <dbReference type="EMBL" id="KAK4519301.1"/>
    </source>
</evidence>
<feature type="compositionally biased region" description="Basic and acidic residues" evidence="9">
    <location>
        <begin position="162"/>
        <end position="182"/>
    </location>
</feature>
<dbReference type="InterPro" id="IPR000571">
    <property type="entry name" value="Znf_CCCH"/>
</dbReference>
<evidence type="ECO:0000313" key="12">
    <source>
        <dbReference type="Proteomes" id="UP001304243"/>
    </source>
</evidence>
<evidence type="ECO:0000256" key="6">
    <source>
        <dbReference type="ARBA" id="ARBA00022833"/>
    </source>
</evidence>
<dbReference type="GO" id="GO:0008270">
    <property type="term" value="F:zinc ion binding"/>
    <property type="evidence" value="ECO:0007669"/>
    <property type="project" value="UniProtKB-KW"/>
</dbReference>
<feature type="compositionally biased region" description="Basic residues" evidence="9">
    <location>
        <begin position="143"/>
        <end position="161"/>
    </location>
</feature>
<name>A0AAN7DKX9_9FUNG</name>
<comment type="subcellular location">
    <subcellularLocation>
        <location evidence="1">Nucleus</location>
    </subcellularLocation>
</comment>
<dbReference type="EMBL" id="JASEJX010000012">
    <property type="protein sequence ID" value="KAK4519301.1"/>
    <property type="molecule type" value="Genomic_DNA"/>
</dbReference>
<feature type="region of interest" description="Disordered" evidence="9">
    <location>
        <begin position="408"/>
        <end position="427"/>
    </location>
</feature>
<dbReference type="InterPro" id="IPR043094">
    <property type="entry name" value="Nab2/ZC3H14_N_sf"/>
</dbReference>
<evidence type="ECO:0000256" key="2">
    <source>
        <dbReference type="ARBA" id="ARBA00008423"/>
    </source>
</evidence>
<keyword evidence="5 8" id="KW-0863">Zinc-finger</keyword>
<evidence type="ECO:0000259" key="10">
    <source>
        <dbReference type="PROSITE" id="PS50103"/>
    </source>
</evidence>
<comment type="caution">
    <text evidence="11">The sequence shown here is derived from an EMBL/GenBank/DDBJ whole genome shotgun (WGS) entry which is preliminary data.</text>
</comment>
<reference evidence="11 12" key="1">
    <citation type="submission" date="2022-11" db="EMBL/GenBank/DDBJ databases">
        <title>Mucor velutinosus strain NIH1002 WGS.</title>
        <authorList>
            <person name="Subramanian P."/>
            <person name="Mullikin J.C."/>
            <person name="Segre J.A."/>
            <person name="Zelazny A.M."/>
        </authorList>
    </citation>
    <scope>NUCLEOTIDE SEQUENCE [LARGE SCALE GENOMIC DNA]</scope>
    <source>
        <strain evidence="11 12">NIH1002</strain>
    </source>
</reference>
<feature type="compositionally biased region" description="Low complexity" evidence="9">
    <location>
        <begin position="88"/>
        <end position="98"/>
    </location>
</feature>
<sequence length="427" mass="48632">MDDRILEQLENDIHNKVVAYEYSDAGDKTLSGFIITLLKVGKNAQEVNDELLLLVGTDYDSNLTEWIFTRKQELEAPSSAPETSTPMQEEQPQQQEQPQSDRQNTASSRQTGRMDSERPKSRMFSQALGALTNDSKRTDYSSARHRSDRSRSRSRSPGRRPTRYERPERTSRHEDRDSRKSNDVFSRIGNARGNSGDRPSVFDRLGGSKPIDIPDRHHNSKQERCKYWPNCKNGDNCMFVHPTSICPDFPNCPKKASECLGIHPEIGKPALQPHTTKLPYPCKFFPYCNNPVCPYMHPIMPPQQAYFMQAQPSFSKVGQRVPIPCKNGDACTRPDCHFLHPKDADFNKTEVICKFDGACTRPNCFYKHTKENNTQNKALINKSENINTRQFSVPEDQVEERIIVGESADVIRESEQPSASKDVDMDS</sequence>
<dbReference type="GO" id="GO:0005634">
    <property type="term" value="C:nucleus"/>
    <property type="evidence" value="ECO:0007669"/>
    <property type="project" value="UniProtKB-SubCell"/>
</dbReference>
<evidence type="ECO:0000256" key="7">
    <source>
        <dbReference type="ARBA" id="ARBA00023242"/>
    </source>
</evidence>
<evidence type="ECO:0000256" key="5">
    <source>
        <dbReference type="ARBA" id="ARBA00022771"/>
    </source>
</evidence>
<protein>
    <recommendedName>
        <fullName evidence="10">C3H1-type domain-containing protein</fullName>
    </recommendedName>
</protein>
<accession>A0AAN7DKX9</accession>
<evidence type="ECO:0000256" key="9">
    <source>
        <dbReference type="SAM" id="MobiDB-lite"/>
    </source>
</evidence>
<dbReference type="Gene3D" id="4.10.1000.30">
    <property type="match status" value="1"/>
</dbReference>
<keyword evidence="6 8" id="KW-0862">Zinc</keyword>
<dbReference type="GO" id="GO:0008143">
    <property type="term" value="F:poly(A) binding"/>
    <property type="evidence" value="ECO:0007669"/>
    <property type="project" value="InterPro"/>
</dbReference>
<feature type="region of interest" description="Disordered" evidence="9">
    <location>
        <begin position="74"/>
        <end position="203"/>
    </location>
</feature>
<dbReference type="AlphaFoldDB" id="A0AAN7DKX9"/>
<dbReference type="PANTHER" id="PTHR14738">
    <property type="entry name" value="ZINC FINGER CCCH DOMAIN-CONTAINING PROTEIN 14"/>
    <property type="match status" value="1"/>
</dbReference>
<evidence type="ECO:0000256" key="8">
    <source>
        <dbReference type="PROSITE-ProRule" id="PRU00723"/>
    </source>
</evidence>
<keyword evidence="4" id="KW-0677">Repeat</keyword>
<feature type="domain" description="C3H1-type" evidence="10">
    <location>
        <begin position="219"/>
        <end position="244"/>
    </location>
</feature>
<dbReference type="RefSeq" id="XP_064685967.1">
    <property type="nucleotide sequence ID" value="XM_064828765.1"/>
</dbReference>
<dbReference type="Pfam" id="PF14608">
    <property type="entry name" value="zf-CCCH_2"/>
    <property type="match status" value="5"/>
</dbReference>
<dbReference type="Proteomes" id="UP001304243">
    <property type="component" value="Unassembled WGS sequence"/>
</dbReference>
<dbReference type="InterPro" id="IPR040366">
    <property type="entry name" value="Nab2/ZC3H14"/>
</dbReference>
<keyword evidence="12" id="KW-1185">Reference proteome</keyword>
<comment type="similarity">
    <text evidence="2">Belongs to the ZC3H14 family.</text>
</comment>
<evidence type="ECO:0000256" key="1">
    <source>
        <dbReference type="ARBA" id="ARBA00004123"/>
    </source>
</evidence>
<dbReference type="Gene3D" id="4.10.1000.40">
    <property type="match status" value="1"/>
</dbReference>
<dbReference type="GO" id="GO:0043488">
    <property type="term" value="P:regulation of mRNA stability"/>
    <property type="evidence" value="ECO:0007669"/>
    <property type="project" value="InterPro"/>
</dbReference>